<gene>
    <name evidence="4" type="ORF">SAMN04487819_11883</name>
</gene>
<dbReference type="Pfam" id="PF00486">
    <property type="entry name" value="Trans_reg_C"/>
    <property type="match status" value="1"/>
</dbReference>
<dbReference type="InterPro" id="IPR016032">
    <property type="entry name" value="Sig_transdc_resp-reg_C-effctor"/>
</dbReference>
<accession>A0A1I2C3S6</accession>
<evidence type="ECO:0000313" key="4">
    <source>
        <dbReference type="EMBL" id="SFE62250.1"/>
    </source>
</evidence>
<dbReference type="GO" id="GO:0000160">
    <property type="term" value="P:phosphorelay signal transduction system"/>
    <property type="evidence" value="ECO:0007669"/>
    <property type="project" value="InterPro"/>
</dbReference>
<dbReference type="GO" id="GO:0003677">
    <property type="term" value="F:DNA binding"/>
    <property type="evidence" value="ECO:0007669"/>
    <property type="project" value="UniProtKB-UniRule"/>
</dbReference>
<dbReference type="InterPro" id="IPR036388">
    <property type="entry name" value="WH-like_DNA-bd_sf"/>
</dbReference>
<evidence type="ECO:0000313" key="5">
    <source>
        <dbReference type="Proteomes" id="UP000198716"/>
    </source>
</evidence>
<evidence type="ECO:0000256" key="1">
    <source>
        <dbReference type="ARBA" id="ARBA00023125"/>
    </source>
</evidence>
<dbReference type="Proteomes" id="UP000198716">
    <property type="component" value="Unassembled WGS sequence"/>
</dbReference>
<dbReference type="AlphaFoldDB" id="A0A1I2C3S6"/>
<dbReference type="SUPFAM" id="SSF46894">
    <property type="entry name" value="C-terminal effector domain of the bipartite response regulators"/>
    <property type="match status" value="1"/>
</dbReference>
<sequence>MRERHVEHRDTPCHCLQYSSSSAARPLEKVRERAADSAMSTRPEVVFLRWPAQSHERTRLREAGVPALLIVEGGVNPPTDIAPTEDWVRQPIPRCDIEARVSVLRQRTADTVPVLDPAGVLYYDGESVPMSNAQVAMMHCFLADFRRVVRRGELQEALADIRVGFSNNALDLHILRLRKRIARLSLELRTVWGRGYILGWAASEARSTPESPVHRVQVSS</sequence>
<protein>
    <submittedName>
        <fullName evidence="4">Transcriptional regulatory protein, C terminal</fullName>
    </submittedName>
</protein>
<keyword evidence="5" id="KW-1185">Reference proteome</keyword>
<dbReference type="EMBL" id="FOMZ01000018">
    <property type="protein sequence ID" value="SFE62250.1"/>
    <property type="molecule type" value="Genomic_DNA"/>
</dbReference>
<keyword evidence="1 2" id="KW-0238">DNA-binding</keyword>
<proteinExistence type="predicted"/>
<feature type="domain" description="OmpR/PhoB-type" evidence="3">
    <location>
        <begin position="104"/>
        <end position="200"/>
    </location>
</feature>
<reference evidence="5" key="1">
    <citation type="submission" date="2016-10" db="EMBL/GenBank/DDBJ databases">
        <authorList>
            <person name="Varghese N."/>
            <person name="Submissions S."/>
        </authorList>
    </citation>
    <scope>NUCLEOTIDE SEQUENCE [LARGE SCALE GENOMIC DNA]</scope>
    <source>
        <strain evidence="5">DSM 45004</strain>
    </source>
</reference>
<feature type="DNA-binding region" description="OmpR/PhoB-type" evidence="2">
    <location>
        <begin position="104"/>
        <end position="200"/>
    </location>
</feature>
<dbReference type="PROSITE" id="PS51755">
    <property type="entry name" value="OMPR_PHOB"/>
    <property type="match status" value="1"/>
</dbReference>
<name>A0A1I2C3S6_9ACTN</name>
<organism evidence="4 5">
    <name type="scientific">Actinopolyspora alba</name>
    <dbReference type="NCBI Taxonomy" id="673379"/>
    <lineage>
        <taxon>Bacteria</taxon>
        <taxon>Bacillati</taxon>
        <taxon>Actinomycetota</taxon>
        <taxon>Actinomycetes</taxon>
        <taxon>Actinopolysporales</taxon>
        <taxon>Actinopolysporaceae</taxon>
        <taxon>Actinopolyspora</taxon>
        <taxon>Actinopolyspora alba group</taxon>
    </lineage>
</organism>
<dbReference type="SMART" id="SM00862">
    <property type="entry name" value="Trans_reg_C"/>
    <property type="match status" value="1"/>
</dbReference>
<evidence type="ECO:0000259" key="3">
    <source>
        <dbReference type="PROSITE" id="PS51755"/>
    </source>
</evidence>
<dbReference type="CDD" id="cd00383">
    <property type="entry name" value="trans_reg_C"/>
    <property type="match status" value="1"/>
</dbReference>
<evidence type="ECO:0000256" key="2">
    <source>
        <dbReference type="PROSITE-ProRule" id="PRU01091"/>
    </source>
</evidence>
<dbReference type="GO" id="GO:0006355">
    <property type="term" value="P:regulation of DNA-templated transcription"/>
    <property type="evidence" value="ECO:0007669"/>
    <property type="project" value="InterPro"/>
</dbReference>
<dbReference type="InterPro" id="IPR001867">
    <property type="entry name" value="OmpR/PhoB-type_DNA-bd"/>
</dbReference>
<dbReference type="Gene3D" id="1.10.10.10">
    <property type="entry name" value="Winged helix-like DNA-binding domain superfamily/Winged helix DNA-binding domain"/>
    <property type="match status" value="1"/>
</dbReference>